<sequence>MNSPMAYNGYSALIEFDNECELLRGEILDINDTITFYAKSVDDLKEAMKDAIDDYIDHCAALGKTPEKPYCEKI</sequence>
<dbReference type="Proteomes" id="UP000639010">
    <property type="component" value="Unassembled WGS sequence"/>
</dbReference>
<gene>
    <name evidence="1" type="ORF">H4684_002942</name>
</gene>
<proteinExistence type="predicted"/>
<comment type="caution">
    <text evidence="1">The sequence shown here is derived from an EMBL/GenBank/DDBJ whole genome shotgun (WGS) entry which is preliminary data.</text>
</comment>
<dbReference type="EMBL" id="JADBGG010000024">
    <property type="protein sequence ID" value="MBE1426277.1"/>
    <property type="molecule type" value="Genomic_DNA"/>
</dbReference>
<name>A0ABR9H6E1_9BACT</name>
<keyword evidence="2" id="KW-1185">Reference proteome</keyword>
<protein>
    <submittedName>
        <fullName evidence="1">HicB family RNase H-like nuclease</fullName>
    </submittedName>
</protein>
<accession>A0ABR9H6E1</accession>
<dbReference type="InterPro" id="IPR035069">
    <property type="entry name" value="TTHA1013/TTHA0281-like"/>
</dbReference>
<dbReference type="SUPFAM" id="SSF143100">
    <property type="entry name" value="TTHA1013/TTHA0281-like"/>
    <property type="match status" value="1"/>
</dbReference>
<organism evidence="1 2">
    <name type="scientific">Desulfomicrobium macestii</name>
    <dbReference type="NCBI Taxonomy" id="90731"/>
    <lineage>
        <taxon>Bacteria</taxon>
        <taxon>Pseudomonadati</taxon>
        <taxon>Thermodesulfobacteriota</taxon>
        <taxon>Desulfovibrionia</taxon>
        <taxon>Desulfovibrionales</taxon>
        <taxon>Desulfomicrobiaceae</taxon>
        <taxon>Desulfomicrobium</taxon>
    </lineage>
</organism>
<evidence type="ECO:0000313" key="1">
    <source>
        <dbReference type="EMBL" id="MBE1426277.1"/>
    </source>
</evidence>
<reference evidence="1 2" key="1">
    <citation type="submission" date="2020-10" db="EMBL/GenBank/DDBJ databases">
        <title>Genomic Encyclopedia of Type Strains, Phase IV (KMG-IV): sequencing the most valuable type-strain genomes for metagenomic binning, comparative biology and taxonomic classification.</title>
        <authorList>
            <person name="Goeker M."/>
        </authorList>
    </citation>
    <scope>NUCLEOTIDE SEQUENCE [LARGE SCALE GENOMIC DNA]</scope>
    <source>
        <strain evidence="1 2">DSM 4194</strain>
    </source>
</reference>
<evidence type="ECO:0000313" key="2">
    <source>
        <dbReference type="Proteomes" id="UP000639010"/>
    </source>
</evidence>
<dbReference type="RefSeq" id="WP_192624301.1">
    <property type="nucleotide sequence ID" value="NZ_JADBGG010000024.1"/>
</dbReference>